<dbReference type="Proteomes" id="UP000248301">
    <property type="component" value="Unassembled WGS sequence"/>
</dbReference>
<protein>
    <submittedName>
        <fullName evidence="1">Uncharacterized protein</fullName>
    </submittedName>
</protein>
<evidence type="ECO:0000313" key="1">
    <source>
        <dbReference type="EMBL" id="PYD59428.1"/>
    </source>
</evidence>
<reference evidence="1 2" key="1">
    <citation type="submission" date="2017-07" db="EMBL/GenBank/DDBJ databases">
        <title>A draft genome sequence of Gluconacetobacter entanii LTH 4560.</title>
        <authorList>
            <person name="Skraban J."/>
            <person name="Cleenwerck I."/>
            <person name="Vandamme P."/>
            <person name="Trcek J."/>
        </authorList>
    </citation>
    <scope>NUCLEOTIDE SEQUENCE [LARGE SCALE GENOMIC DNA]</scope>
    <source>
        <strain evidence="1 2">LTH 4560</strain>
    </source>
</reference>
<comment type="caution">
    <text evidence="1">The sequence shown here is derived from an EMBL/GenBank/DDBJ whole genome shotgun (WGS) entry which is preliminary data.</text>
</comment>
<gene>
    <name evidence="1" type="ORF">CFR72_16715</name>
</gene>
<dbReference type="AlphaFoldDB" id="A0A318Q7C5"/>
<accession>A0A318Q7C5</accession>
<sequence>MANQAAESAKRGIVKAFREKCFSEEAKAWHDIELIECEVISDQSMTVQQAESLKRWSADHISLRTDPAQTMLRDE</sequence>
<organism evidence="1 2">
    <name type="scientific">Gluconacetobacter entanii</name>
    <dbReference type="NCBI Taxonomy" id="108528"/>
    <lineage>
        <taxon>Bacteria</taxon>
        <taxon>Pseudomonadati</taxon>
        <taxon>Pseudomonadota</taxon>
        <taxon>Alphaproteobacteria</taxon>
        <taxon>Acetobacterales</taxon>
        <taxon>Acetobacteraceae</taxon>
        <taxon>Gluconacetobacter</taxon>
    </lineage>
</organism>
<evidence type="ECO:0000313" key="2">
    <source>
        <dbReference type="Proteomes" id="UP000248301"/>
    </source>
</evidence>
<dbReference type="EMBL" id="NKUF01000137">
    <property type="protein sequence ID" value="PYD59428.1"/>
    <property type="molecule type" value="Genomic_DNA"/>
</dbReference>
<proteinExistence type="predicted"/>
<name>A0A318Q7C5_9PROT</name>